<dbReference type="PANTHER" id="PTHR43298">
    <property type="entry name" value="MULTIDRUG RESISTANCE PROTEIN NORM-RELATED"/>
    <property type="match status" value="1"/>
</dbReference>
<feature type="transmembrane region" description="Helical" evidence="10">
    <location>
        <begin position="133"/>
        <end position="152"/>
    </location>
</feature>
<comment type="subcellular location">
    <subcellularLocation>
        <location evidence="1">Cell inner membrane</location>
        <topology evidence="1">Multi-pass membrane protein</topology>
    </subcellularLocation>
</comment>
<keyword evidence="12" id="KW-1185">Reference proteome</keyword>
<gene>
    <name evidence="11" type="ORF">LIN78_04720</name>
</gene>
<organism evidence="11 12">
    <name type="scientific">Leeia speluncae</name>
    <dbReference type="NCBI Taxonomy" id="2884804"/>
    <lineage>
        <taxon>Bacteria</taxon>
        <taxon>Pseudomonadati</taxon>
        <taxon>Pseudomonadota</taxon>
        <taxon>Betaproteobacteria</taxon>
        <taxon>Neisseriales</taxon>
        <taxon>Leeiaceae</taxon>
        <taxon>Leeia</taxon>
    </lineage>
</organism>
<sequence length="464" mass="49061">MKNIAQTKFYSEAKSLSKLAWPIIIAQVAGMLMGVIDTVMAGQVSANDLAAVSLGTGVWVILFFSSLGVVSAVGPMVAHAFGAKEYKEVTNLSHHGIFLSFCLGIPVALILFFGHPILTWTGAAPETVAITDLFMKGIAIGTPFGLMFRSLGFYSSSVSQTRPVMVLGILGLLLNIPLNLVFIYGYFGVPAMGGAGCGWASGLIMIISALVMSLYTLKSKKYAQFRPFASHWHVNWSIFGQMCKLGLPTGGAYLVEVSAFSGTTLLVAPLGAASIGGHQIMLNLSALTFMLPMGVGLAMSVRIGQQLGAGQPKAARYSSKVGLLMGIFCGLCSCTLMLTMGKSIIALYSPDQTVQMVASTLLVFAASFQVFDAIQVCAASALRGYKISSLPLIAMVIAFWCFALPFGCWIGLHPDWLNFSSDWAPLGVKGLWISLVLGLGIAATILLIALNKVSKNTIADAANP</sequence>
<evidence type="ECO:0000313" key="12">
    <source>
        <dbReference type="Proteomes" id="UP001165395"/>
    </source>
</evidence>
<dbReference type="PANTHER" id="PTHR43298:SF2">
    <property type="entry name" value="FMN_FAD EXPORTER YEEO-RELATED"/>
    <property type="match status" value="1"/>
</dbReference>
<keyword evidence="4" id="KW-1003">Cell membrane</keyword>
<evidence type="ECO:0000256" key="10">
    <source>
        <dbReference type="SAM" id="Phobius"/>
    </source>
</evidence>
<evidence type="ECO:0000313" key="11">
    <source>
        <dbReference type="EMBL" id="MCB6182852.1"/>
    </source>
</evidence>
<evidence type="ECO:0000256" key="9">
    <source>
        <dbReference type="ARBA" id="ARBA00031636"/>
    </source>
</evidence>
<dbReference type="NCBIfam" id="TIGR00797">
    <property type="entry name" value="matE"/>
    <property type="match status" value="1"/>
</dbReference>
<reference evidence="11" key="1">
    <citation type="submission" date="2021-10" db="EMBL/GenBank/DDBJ databases">
        <title>The complete genome sequence of Leeia sp. TBRC 13508.</title>
        <authorList>
            <person name="Charoenyingcharoen P."/>
            <person name="Yukphan P."/>
        </authorList>
    </citation>
    <scope>NUCLEOTIDE SEQUENCE</scope>
    <source>
        <strain evidence="11">TBRC 13508</strain>
    </source>
</reference>
<dbReference type="EMBL" id="JAJBZT010000002">
    <property type="protein sequence ID" value="MCB6182852.1"/>
    <property type="molecule type" value="Genomic_DNA"/>
</dbReference>
<keyword evidence="6 10" id="KW-1133">Transmembrane helix</keyword>
<evidence type="ECO:0000256" key="1">
    <source>
        <dbReference type="ARBA" id="ARBA00004429"/>
    </source>
</evidence>
<feature type="transmembrane region" description="Helical" evidence="10">
    <location>
        <begin position="199"/>
        <end position="217"/>
    </location>
</feature>
<feature type="transmembrane region" description="Helical" evidence="10">
    <location>
        <begin position="58"/>
        <end position="83"/>
    </location>
</feature>
<keyword evidence="8 10" id="KW-0472">Membrane</keyword>
<comment type="caution">
    <text evidence="11">The sequence shown here is derived from an EMBL/GenBank/DDBJ whole genome shotgun (WGS) entry which is preliminary data.</text>
</comment>
<keyword evidence="7" id="KW-0406">Ion transport</keyword>
<feature type="transmembrane region" description="Helical" evidence="10">
    <location>
        <begin position="21"/>
        <end position="46"/>
    </location>
</feature>
<feature type="transmembrane region" description="Helical" evidence="10">
    <location>
        <begin position="164"/>
        <end position="187"/>
    </location>
</feature>
<dbReference type="PIRSF" id="PIRSF006603">
    <property type="entry name" value="DinF"/>
    <property type="match status" value="1"/>
</dbReference>
<dbReference type="CDD" id="cd13131">
    <property type="entry name" value="MATE_NorM_like"/>
    <property type="match status" value="1"/>
</dbReference>
<feature type="transmembrane region" description="Helical" evidence="10">
    <location>
        <begin position="390"/>
        <end position="412"/>
    </location>
</feature>
<evidence type="ECO:0000256" key="2">
    <source>
        <dbReference type="ARBA" id="ARBA00022448"/>
    </source>
</evidence>
<evidence type="ECO:0000256" key="8">
    <source>
        <dbReference type="ARBA" id="ARBA00023136"/>
    </source>
</evidence>
<accession>A0ABS8D3V5</accession>
<dbReference type="Pfam" id="PF01554">
    <property type="entry name" value="MatE"/>
    <property type="match status" value="2"/>
</dbReference>
<evidence type="ECO:0000256" key="3">
    <source>
        <dbReference type="ARBA" id="ARBA00022449"/>
    </source>
</evidence>
<evidence type="ECO:0000256" key="7">
    <source>
        <dbReference type="ARBA" id="ARBA00023065"/>
    </source>
</evidence>
<proteinExistence type="predicted"/>
<dbReference type="Proteomes" id="UP001165395">
    <property type="component" value="Unassembled WGS sequence"/>
</dbReference>
<feature type="transmembrane region" description="Helical" evidence="10">
    <location>
        <begin position="252"/>
        <end position="274"/>
    </location>
</feature>
<dbReference type="InterPro" id="IPR048279">
    <property type="entry name" value="MdtK-like"/>
</dbReference>
<dbReference type="InterPro" id="IPR050222">
    <property type="entry name" value="MATE_MdtK"/>
</dbReference>
<name>A0ABS8D3V5_9NEIS</name>
<protein>
    <recommendedName>
        <fullName evidence="9">Multidrug-efflux transporter</fullName>
    </recommendedName>
</protein>
<feature type="transmembrane region" description="Helical" evidence="10">
    <location>
        <begin position="432"/>
        <end position="450"/>
    </location>
</feature>
<keyword evidence="2" id="KW-0813">Transport</keyword>
<dbReference type="InterPro" id="IPR002528">
    <property type="entry name" value="MATE_fam"/>
</dbReference>
<keyword evidence="3" id="KW-0050">Antiport</keyword>
<dbReference type="RefSeq" id="WP_227178996.1">
    <property type="nucleotide sequence ID" value="NZ_JAJBZT010000002.1"/>
</dbReference>
<feature type="transmembrane region" description="Helical" evidence="10">
    <location>
        <begin position="280"/>
        <end position="301"/>
    </location>
</feature>
<evidence type="ECO:0000256" key="5">
    <source>
        <dbReference type="ARBA" id="ARBA00022692"/>
    </source>
</evidence>
<feature type="transmembrane region" description="Helical" evidence="10">
    <location>
        <begin position="354"/>
        <end position="378"/>
    </location>
</feature>
<evidence type="ECO:0000256" key="6">
    <source>
        <dbReference type="ARBA" id="ARBA00022989"/>
    </source>
</evidence>
<keyword evidence="5 10" id="KW-0812">Transmembrane</keyword>
<feature type="transmembrane region" description="Helical" evidence="10">
    <location>
        <begin position="321"/>
        <end position="348"/>
    </location>
</feature>
<evidence type="ECO:0000256" key="4">
    <source>
        <dbReference type="ARBA" id="ARBA00022475"/>
    </source>
</evidence>
<feature type="transmembrane region" description="Helical" evidence="10">
    <location>
        <begin position="95"/>
        <end position="113"/>
    </location>
</feature>